<dbReference type="Proteomes" id="UP000299102">
    <property type="component" value="Unassembled WGS sequence"/>
</dbReference>
<proteinExistence type="predicted"/>
<accession>A0A4C1Y4I2</accession>
<sequence>MTERGRSHLHYETSEEDQRKPVRSEWLVSGIRDSRASWTQYCVAKQYAIDRNESDHNHVASVANTSHAITVSNETTVLLQLLRELISGLPSPVPQALIGFDPNDLDTDTEGWCSSNEVIVKNKDLKVTDLLLSIMQSLRESAAAYFTRIQLHFTTWENMKNILIAKFTKPILIYDYVKRVIKFEILEKESATDAIARSSGAILTQRHERVHHVVAYHSRHASAAGSHYH</sequence>
<comment type="caution">
    <text evidence="1">The sequence shown here is derived from an EMBL/GenBank/DDBJ whole genome shotgun (WGS) entry which is preliminary data.</text>
</comment>
<name>A0A4C1Y4I2_EUMVA</name>
<evidence type="ECO:0000313" key="2">
    <source>
        <dbReference type="Proteomes" id="UP000299102"/>
    </source>
</evidence>
<reference evidence="1 2" key="1">
    <citation type="journal article" date="2019" name="Commun. Biol.">
        <title>The bagworm genome reveals a unique fibroin gene that provides high tensile strength.</title>
        <authorList>
            <person name="Kono N."/>
            <person name="Nakamura H."/>
            <person name="Ohtoshi R."/>
            <person name="Tomita M."/>
            <person name="Numata K."/>
            <person name="Arakawa K."/>
        </authorList>
    </citation>
    <scope>NUCLEOTIDE SEQUENCE [LARGE SCALE GENOMIC DNA]</scope>
</reference>
<keyword evidence="2" id="KW-1185">Reference proteome</keyword>
<evidence type="ECO:0000313" key="1">
    <source>
        <dbReference type="EMBL" id="GBP70818.1"/>
    </source>
</evidence>
<organism evidence="1 2">
    <name type="scientific">Eumeta variegata</name>
    <name type="common">Bagworm moth</name>
    <name type="synonym">Eumeta japonica</name>
    <dbReference type="NCBI Taxonomy" id="151549"/>
    <lineage>
        <taxon>Eukaryota</taxon>
        <taxon>Metazoa</taxon>
        <taxon>Ecdysozoa</taxon>
        <taxon>Arthropoda</taxon>
        <taxon>Hexapoda</taxon>
        <taxon>Insecta</taxon>
        <taxon>Pterygota</taxon>
        <taxon>Neoptera</taxon>
        <taxon>Endopterygota</taxon>
        <taxon>Lepidoptera</taxon>
        <taxon>Glossata</taxon>
        <taxon>Ditrysia</taxon>
        <taxon>Tineoidea</taxon>
        <taxon>Psychidae</taxon>
        <taxon>Oiketicinae</taxon>
        <taxon>Eumeta</taxon>
    </lineage>
</organism>
<dbReference type="AlphaFoldDB" id="A0A4C1Y4I2"/>
<dbReference type="OrthoDB" id="116216at2759"/>
<protein>
    <submittedName>
        <fullName evidence="1">Uncharacterized protein</fullName>
    </submittedName>
</protein>
<gene>
    <name evidence="1" type="ORF">EVAR_54332_1</name>
</gene>
<dbReference type="EMBL" id="BGZK01001087">
    <property type="protein sequence ID" value="GBP70818.1"/>
    <property type="molecule type" value="Genomic_DNA"/>
</dbReference>